<reference evidence="1" key="1">
    <citation type="journal article" date="2014" name="Front. Microbiol.">
        <title>High frequency of phylogenetically diverse reductive dehalogenase-homologous genes in deep subseafloor sedimentary metagenomes.</title>
        <authorList>
            <person name="Kawai M."/>
            <person name="Futagami T."/>
            <person name="Toyoda A."/>
            <person name="Takaki Y."/>
            <person name="Nishi S."/>
            <person name="Hori S."/>
            <person name="Arai W."/>
            <person name="Tsubouchi T."/>
            <person name="Morono Y."/>
            <person name="Uchiyama I."/>
            <person name="Ito T."/>
            <person name="Fujiyama A."/>
            <person name="Inagaki F."/>
            <person name="Takami H."/>
        </authorList>
    </citation>
    <scope>NUCLEOTIDE SEQUENCE</scope>
    <source>
        <strain evidence="1">Expedition CK06-06</strain>
    </source>
</reference>
<proteinExistence type="predicted"/>
<evidence type="ECO:0000313" key="1">
    <source>
        <dbReference type="EMBL" id="GAH83064.1"/>
    </source>
</evidence>
<sequence length="172" mass="18417">IIKEICPDAKVVGAVYNPGDESNTRTVNELKSLLPEFGLELIEASISTSADIYTAAISLVDRVDVMWIPMDNTVIGAVEALISVCEEYNIPFFASEATCVEKGAIACVSSPIEDLGRLGAHIAARVLRGEDPCNIPVTTPETTHIHLNPGAAERIGITIPQSLLDKAFEIVE</sequence>
<name>X1JXT3_9ZZZZ</name>
<protein>
    <recommendedName>
        <fullName evidence="2">ABC transporter substrate-binding protein</fullName>
    </recommendedName>
</protein>
<dbReference type="EMBL" id="BARU01038292">
    <property type="protein sequence ID" value="GAH83064.1"/>
    <property type="molecule type" value="Genomic_DNA"/>
</dbReference>
<evidence type="ECO:0008006" key="2">
    <source>
        <dbReference type="Google" id="ProtNLM"/>
    </source>
</evidence>
<dbReference type="InterPro" id="IPR007487">
    <property type="entry name" value="ABC_transpt-TYRBP-like"/>
</dbReference>
<dbReference type="AlphaFoldDB" id="X1JXT3"/>
<accession>X1JXT3</accession>
<dbReference type="Pfam" id="PF04392">
    <property type="entry name" value="ABC_sub_bind"/>
    <property type="match status" value="1"/>
</dbReference>
<dbReference type="Gene3D" id="3.40.50.2300">
    <property type="match status" value="1"/>
</dbReference>
<organism evidence="1">
    <name type="scientific">marine sediment metagenome</name>
    <dbReference type="NCBI Taxonomy" id="412755"/>
    <lineage>
        <taxon>unclassified sequences</taxon>
        <taxon>metagenomes</taxon>
        <taxon>ecological metagenomes</taxon>
    </lineage>
</organism>
<dbReference type="InterPro" id="IPR028082">
    <property type="entry name" value="Peripla_BP_I"/>
</dbReference>
<feature type="non-terminal residue" evidence="1">
    <location>
        <position position="1"/>
    </location>
</feature>
<dbReference type="PANTHER" id="PTHR35271">
    <property type="entry name" value="ABC TRANSPORTER, SUBSTRATE-BINDING LIPOPROTEIN-RELATED"/>
    <property type="match status" value="1"/>
</dbReference>
<gene>
    <name evidence="1" type="ORF">S03H2_59545</name>
</gene>
<dbReference type="PANTHER" id="PTHR35271:SF1">
    <property type="entry name" value="ABC TRANSPORTER, SUBSTRATE-BINDING LIPOPROTEIN"/>
    <property type="match status" value="1"/>
</dbReference>
<dbReference type="SUPFAM" id="SSF53822">
    <property type="entry name" value="Periplasmic binding protein-like I"/>
    <property type="match status" value="1"/>
</dbReference>
<comment type="caution">
    <text evidence="1">The sequence shown here is derived from an EMBL/GenBank/DDBJ whole genome shotgun (WGS) entry which is preliminary data.</text>
</comment>